<accession>A0A1F8BMD6</accession>
<feature type="domain" description="Nudix hydrolase" evidence="3">
    <location>
        <begin position="18"/>
        <end position="144"/>
    </location>
</feature>
<dbReference type="Gene3D" id="3.90.79.10">
    <property type="entry name" value="Nucleoside Triphosphate Pyrophosphohydrolase"/>
    <property type="match status" value="1"/>
</dbReference>
<dbReference type="PANTHER" id="PTHR43736:SF1">
    <property type="entry name" value="DIHYDRONEOPTERIN TRIPHOSPHATE DIPHOSPHATASE"/>
    <property type="match status" value="1"/>
</dbReference>
<comment type="similarity">
    <text evidence="2">Belongs to the Nudix hydrolase family.</text>
</comment>
<dbReference type="InterPro" id="IPR000086">
    <property type="entry name" value="NUDIX_hydrolase_dom"/>
</dbReference>
<dbReference type="AlphaFoldDB" id="A0A1F8BMD6"/>
<evidence type="ECO:0000313" key="5">
    <source>
        <dbReference type="Proteomes" id="UP000177060"/>
    </source>
</evidence>
<evidence type="ECO:0000259" key="3">
    <source>
        <dbReference type="PROSITE" id="PS51462"/>
    </source>
</evidence>
<organism evidence="4 5">
    <name type="scientific">Candidatus Woesebacteria bacterium RIFCSPLOWO2_01_FULL_39_14</name>
    <dbReference type="NCBI Taxonomy" id="1802518"/>
    <lineage>
        <taxon>Bacteria</taxon>
        <taxon>Candidatus Woeseibacteriota</taxon>
    </lineage>
</organism>
<protein>
    <recommendedName>
        <fullName evidence="3">Nudix hydrolase domain-containing protein</fullName>
    </recommendedName>
</protein>
<comment type="caution">
    <text evidence="4">The sequence shown here is derived from an EMBL/GenBank/DDBJ whole genome shotgun (WGS) entry which is preliminary data.</text>
</comment>
<keyword evidence="1 2" id="KW-0378">Hydrolase</keyword>
<evidence type="ECO:0000313" key="4">
    <source>
        <dbReference type="EMBL" id="OGM64505.1"/>
    </source>
</evidence>
<evidence type="ECO:0000256" key="1">
    <source>
        <dbReference type="ARBA" id="ARBA00022801"/>
    </source>
</evidence>
<gene>
    <name evidence="4" type="ORF">A3A52_02905</name>
</gene>
<dbReference type="PROSITE" id="PS00893">
    <property type="entry name" value="NUDIX_BOX"/>
    <property type="match status" value="1"/>
</dbReference>
<reference evidence="4 5" key="1">
    <citation type="journal article" date="2016" name="Nat. Commun.">
        <title>Thousands of microbial genomes shed light on interconnected biogeochemical processes in an aquifer system.</title>
        <authorList>
            <person name="Anantharaman K."/>
            <person name="Brown C.T."/>
            <person name="Hug L.A."/>
            <person name="Sharon I."/>
            <person name="Castelle C.J."/>
            <person name="Probst A.J."/>
            <person name="Thomas B.C."/>
            <person name="Singh A."/>
            <person name="Wilkins M.J."/>
            <person name="Karaoz U."/>
            <person name="Brodie E.L."/>
            <person name="Williams K.H."/>
            <person name="Hubbard S.S."/>
            <person name="Banfield J.F."/>
        </authorList>
    </citation>
    <scope>NUCLEOTIDE SEQUENCE [LARGE SCALE GENOMIC DNA]</scope>
</reference>
<dbReference type="SUPFAM" id="SSF55811">
    <property type="entry name" value="Nudix"/>
    <property type="match status" value="1"/>
</dbReference>
<dbReference type="PANTHER" id="PTHR43736">
    <property type="entry name" value="ADP-RIBOSE PYROPHOSPHATASE"/>
    <property type="match status" value="1"/>
</dbReference>
<dbReference type="InterPro" id="IPR020084">
    <property type="entry name" value="NUDIX_hydrolase_CS"/>
</dbReference>
<proteinExistence type="inferred from homology"/>
<sequence length="147" mass="16806">MSKIYKGEPCPKCGNYTNRGVSVDAVIIKNGKVLLIKRGVDPFKGYWGTPGGYVDWDETIEETVKREVKEETDLDVSDLRLVGVYSSPNRHPKQVINLVYLIDDFEGIFKVSDDATQGKWFRLDSLPREMAFDHKQNIMDSLHILKK</sequence>
<dbReference type="EMBL" id="MGHE01000010">
    <property type="protein sequence ID" value="OGM64505.1"/>
    <property type="molecule type" value="Genomic_DNA"/>
</dbReference>
<evidence type="ECO:0000256" key="2">
    <source>
        <dbReference type="RuleBase" id="RU003476"/>
    </source>
</evidence>
<dbReference type="Pfam" id="PF00293">
    <property type="entry name" value="NUDIX"/>
    <property type="match status" value="1"/>
</dbReference>
<dbReference type="PROSITE" id="PS51462">
    <property type="entry name" value="NUDIX"/>
    <property type="match status" value="1"/>
</dbReference>
<dbReference type="CDD" id="cd18873">
    <property type="entry name" value="NUDIX_NadM_like"/>
    <property type="match status" value="1"/>
</dbReference>
<dbReference type="GO" id="GO:0016787">
    <property type="term" value="F:hydrolase activity"/>
    <property type="evidence" value="ECO:0007669"/>
    <property type="project" value="UniProtKB-KW"/>
</dbReference>
<name>A0A1F8BMD6_9BACT</name>
<dbReference type="Proteomes" id="UP000177060">
    <property type="component" value="Unassembled WGS sequence"/>
</dbReference>
<dbReference type="InterPro" id="IPR020476">
    <property type="entry name" value="Nudix_hydrolase"/>
</dbReference>
<dbReference type="InterPro" id="IPR015797">
    <property type="entry name" value="NUDIX_hydrolase-like_dom_sf"/>
</dbReference>
<dbReference type="PRINTS" id="PR00502">
    <property type="entry name" value="NUDIXFAMILY"/>
</dbReference>